<comment type="caution">
    <text evidence="1">The sequence shown here is derived from an EMBL/GenBank/DDBJ whole genome shotgun (WGS) entry which is preliminary data.</text>
</comment>
<keyword evidence="2" id="KW-1185">Reference proteome</keyword>
<dbReference type="Proteomes" id="UP000198211">
    <property type="component" value="Unassembled WGS sequence"/>
</dbReference>
<reference evidence="2" key="1">
    <citation type="submission" date="2017-03" db="EMBL/GenBank/DDBJ databases">
        <title>Phytopthora megakarya and P. palmivora, two closely related causual agents of cacao black pod achieved similar genome size and gene model numbers by different mechanisms.</title>
        <authorList>
            <person name="Ali S."/>
            <person name="Shao J."/>
            <person name="Larry D.J."/>
            <person name="Kronmiller B."/>
            <person name="Shen D."/>
            <person name="Strem M.D."/>
            <person name="Melnick R.L."/>
            <person name="Guiltinan M.J."/>
            <person name="Tyler B.M."/>
            <person name="Meinhardt L.W."/>
            <person name="Bailey B.A."/>
        </authorList>
    </citation>
    <scope>NUCLEOTIDE SEQUENCE [LARGE SCALE GENOMIC DNA]</scope>
    <source>
        <strain evidence="2">zdho120</strain>
    </source>
</reference>
<proteinExistence type="predicted"/>
<dbReference type="EMBL" id="NBNE01017365">
    <property type="protein sequence ID" value="OWY92765.1"/>
    <property type="molecule type" value="Genomic_DNA"/>
</dbReference>
<dbReference type="AlphaFoldDB" id="A0A225UIC9"/>
<organism evidence="1 2">
    <name type="scientific">Phytophthora megakarya</name>
    <dbReference type="NCBI Taxonomy" id="4795"/>
    <lineage>
        <taxon>Eukaryota</taxon>
        <taxon>Sar</taxon>
        <taxon>Stramenopiles</taxon>
        <taxon>Oomycota</taxon>
        <taxon>Peronosporomycetes</taxon>
        <taxon>Peronosporales</taxon>
        <taxon>Peronosporaceae</taxon>
        <taxon>Phytophthora</taxon>
    </lineage>
</organism>
<accession>A0A225UIC9</accession>
<name>A0A225UIC9_9STRA</name>
<evidence type="ECO:0000313" key="2">
    <source>
        <dbReference type="Proteomes" id="UP000198211"/>
    </source>
</evidence>
<evidence type="ECO:0000313" key="1">
    <source>
        <dbReference type="EMBL" id="OWY92765.1"/>
    </source>
</evidence>
<protein>
    <submittedName>
        <fullName evidence="1">Uncharacterized protein</fullName>
    </submittedName>
</protein>
<sequence length="113" mass="12999">MGKASKRKNLDEQKKEFFAIHGDGRSAEDRENARSMLDALQKKLEDDALREDGFYFINGEYVDSRRPRLASGMKTRGFDTHRSSITDMAIVRIQSTSPHENDLVILFTFGLDW</sequence>
<gene>
    <name evidence="1" type="ORF">PHMEG_00038094</name>
</gene>
<dbReference type="OrthoDB" id="110653at2759"/>